<dbReference type="Pfam" id="PF00874">
    <property type="entry name" value="PRD"/>
    <property type="match status" value="2"/>
</dbReference>
<evidence type="ECO:0000313" key="4">
    <source>
        <dbReference type="Proteomes" id="UP000677305"/>
    </source>
</evidence>
<protein>
    <submittedName>
        <fullName evidence="3">PRD domain-containing protein</fullName>
    </submittedName>
</protein>
<dbReference type="GO" id="GO:0003723">
    <property type="term" value="F:RNA binding"/>
    <property type="evidence" value="ECO:0007669"/>
    <property type="project" value="InterPro"/>
</dbReference>
<feature type="domain" description="PRD" evidence="2">
    <location>
        <begin position="74"/>
        <end position="178"/>
    </location>
</feature>
<dbReference type="SMART" id="SM01061">
    <property type="entry name" value="CAT_RBD"/>
    <property type="match status" value="1"/>
</dbReference>
<dbReference type="InterPro" id="IPR050661">
    <property type="entry name" value="BglG_antiterminators"/>
</dbReference>
<accession>A0A8J8M9R6</accession>
<evidence type="ECO:0000256" key="1">
    <source>
        <dbReference type="ARBA" id="ARBA00022737"/>
    </source>
</evidence>
<dbReference type="InterPro" id="IPR036650">
    <property type="entry name" value="CAT_RNA-bd_dom_sf"/>
</dbReference>
<reference evidence="3 4" key="1">
    <citation type="submission" date="2020-07" db="EMBL/GenBank/DDBJ databases">
        <title>Vallitalea guaymasensis genome.</title>
        <authorList>
            <person name="Postec A."/>
        </authorList>
    </citation>
    <scope>NUCLEOTIDE SEQUENCE [LARGE SCALE GENOMIC DNA]</scope>
    <source>
        <strain evidence="3 4">Ra1766G1</strain>
    </source>
</reference>
<dbReference type="RefSeq" id="WP_212693143.1">
    <property type="nucleotide sequence ID" value="NZ_CP058561.1"/>
</dbReference>
<dbReference type="AlphaFoldDB" id="A0A8J8M9R6"/>
<dbReference type="PANTHER" id="PTHR30185:SF16">
    <property type="entry name" value="PROTEIN GLCT"/>
    <property type="match status" value="1"/>
</dbReference>
<dbReference type="Gene3D" id="1.10.1790.10">
    <property type="entry name" value="PRD domain"/>
    <property type="match status" value="2"/>
</dbReference>
<dbReference type="KEGG" id="vgu:HYG85_08700"/>
<dbReference type="EMBL" id="CP058561">
    <property type="protein sequence ID" value="QUH28997.1"/>
    <property type="molecule type" value="Genomic_DNA"/>
</dbReference>
<proteinExistence type="predicted"/>
<dbReference type="PANTHER" id="PTHR30185">
    <property type="entry name" value="CRYPTIC BETA-GLUCOSIDE BGL OPERON ANTITERMINATOR"/>
    <property type="match status" value="1"/>
</dbReference>
<dbReference type="GO" id="GO:0006355">
    <property type="term" value="P:regulation of DNA-templated transcription"/>
    <property type="evidence" value="ECO:0007669"/>
    <property type="project" value="InterPro"/>
</dbReference>
<dbReference type="Proteomes" id="UP000677305">
    <property type="component" value="Chromosome"/>
</dbReference>
<dbReference type="SUPFAM" id="SSF63520">
    <property type="entry name" value="PTS-regulatory domain, PRD"/>
    <property type="match status" value="2"/>
</dbReference>
<name>A0A8J8M9R6_9FIRM</name>
<dbReference type="InterPro" id="IPR004341">
    <property type="entry name" value="CAT_RNA-bd_dom"/>
</dbReference>
<evidence type="ECO:0000313" key="3">
    <source>
        <dbReference type="EMBL" id="QUH28997.1"/>
    </source>
</evidence>
<dbReference type="InterPro" id="IPR036634">
    <property type="entry name" value="PRD_sf"/>
</dbReference>
<sequence>MSGENAYHIIKVLNNNVVLAKKVSNKQEMILIGKGIGFGKKADIVTTIYENKIQKKYSNSEGVLKEEYIQLVNAIDRKVIGVVEEIILLAEKEMGHLDEHIHIALVDHVGFALERLKQGMVFSNPFLDEIKTMYKDEYNLALRGKSLLYKRLGVMIPDDEVGYIALHLHSGRQRKNIKNTIKDTRLLKNILELIEDEIGYDIDKNLTMYTRLVTHLKQSITRVEKKKEIVNPLLDDIVTKLDVAYRIAEKVAVIIENEKGIKVSKDEKGFLALHIERLRN</sequence>
<keyword evidence="4" id="KW-1185">Reference proteome</keyword>
<dbReference type="PROSITE" id="PS51372">
    <property type="entry name" value="PRD_2"/>
    <property type="match status" value="2"/>
</dbReference>
<organism evidence="3 4">
    <name type="scientific">Vallitalea guaymasensis</name>
    <dbReference type="NCBI Taxonomy" id="1185412"/>
    <lineage>
        <taxon>Bacteria</taxon>
        <taxon>Bacillati</taxon>
        <taxon>Bacillota</taxon>
        <taxon>Clostridia</taxon>
        <taxon>Lachnospirales</taxon>
        <taxon>Vallitaleaceae</taxon>
        <taxon>Vallitalea</taxon>
    </lineage>
</organism>
<gene>
    <name evidence="3" type="ORF">HYG85_08700</name>
</gene>
<evidence type="ECO:0000259" key="2">
    <source>
        <dbReference type="PROSITE" id="PS51372"/>
    </source>
</evidence>
<dbReference type="SUPFAM" id="SSF50151">
    <property type="entry name" value="SacY-like RNA-binding domain"/>
    <property type="match status" value="1"/>
</dbReference>
<feature type="domain" description="PRD" evidence="2">
    <location>
        <begin position="179"/>
        <end position="280"/>
    </location>
</feature>
<dbReference type="InterPro" id="IPR011608">
    <property type="entry name" value="PRD"/>
</dbReference>
<dbReference type="Gene3D" id="2.30.24.10">
    <property type="entry name" value="CAT RNA-binding domain"/>
    <property type="match status" value="1"/>
</dbReference>
<dbReference type="Pfam" id="PF03123">
    <property type="entry name" value="CAT_RBD"/>
    <property type="match status" value="1"/>
</dbReference>
<keyword evidence="1" id="KW-0677">Repeat</keyword>